<dbReference type="AlphaFoldDB" id="W6MSA9"/>
<proteinExistence type="inferred from homology"/>
<evidence type="ECO:0000256" key="12">
    <source>
        <dbReference type="SAM" id="Phobius"/>
    </source>
</evidence>
<evidence type="ECO:0000256" key="6">
    <source>
        <dbReference type="ARBA" id="ARBA00022989"/>
    </source>
</evidence>
<reference evidence="13" key="1">
    <citation type="submission" date="2013-12" db="EMBL/GenBank/DDBJ databases">
        <authorList>
            <person name="Genoscope - CEA"/>
        </authorList>
    </citation>
    <scope>NUCLEOTIDE SEQUENCE</scope>
    <source>
        <strain evidence="13">CBS 1993</strain>
    </source>
</reference>
<evidence type="ECO:0000313" key="14">
    <source>
        <dbReference type="Proteomes" id="UP000019384"/>
    </source>
</evidence>
<feature type="region of interest" description="Disordered" evidence="11">
    <location>
        <begin position="46"/>
        <end position="71"/>
    </location>
</feature>
<feature type="repeat" description="TPR" evidence="10">
    <location>
        <begin position="379"/>
        <end position="412"/>
    </location>
</feature>
<dbReference type="GO" id="GO:0005741">
    <property type="term" value="C:mitochondrial outer membrane"/>
    <property type="evidence" value="ECO:0007669"/>
    <property type="project" value="UniProtKB-SubCell"/>
</dbReference>
<dbReference type="PANTHER" id="PTHR46208">
    <property type="entry name" value="MITOCHONDRIAL IMPORT RECEPTOR SUBUNIT TOM70"/>
    <property type="match status" value="1"/>
</dbReference>
<dbReference type="SMART" id="SM00028">
    <property type="entry name" value="TPR"/>
    <property type="match status" value="8"/>
</dbReference>
<evidence type="ECO:0000256" key="9">
    <source>
        <dbReference type="ARBA" id="ARBA00038030"/>
    </source>
</evidence>
<dbReference type="Pfam" id="PF13181">
    <property type="entry name" value="TPR_8"/>
    <property type="match status" value="2"/>
</dbReference>
<dbReference type="OrthoDB" id="2942533at2759"/>
<comment type="similarity">
    <text evidence="9">Belongs to the Tom70 family.</text>
</comment>
<dbReference type="RefSeq" id="XP_022461664.1">
    <property type="nucleotide sequence ID" value="XM_022601229.1"/>
</dbReference>
<keyword evidence="14" id="KW-1185">Reference proteome</keyword>
<dbReference type="InterPro" id="IPR011990">
    <property type="entry name" value="TPR-like_helical_dom_sf"/>
</dbReference>
<feature type="repeat" description="TPR" evidence="10">
    <location>
        <begin position="345"/>
        <end position="378"/>
    </location>
</feature>
<evidence type="ECO:0000256" key="2">
    <source>
        <dbReference type="ARBA" id="ARBA00022692"/>
    </source>
</evidence>
<evidence type="ECO:0000313" key="13">
    <source>
        <dbReference type="EMBL" id="CDK29681.1"/>
    </source>
</evidence>
<dbReference type="Proteomes" id="UP000019384">
    <property type="component" value="Unassembled WGS sequence"/>
</dbReference>
<evidence type="ECO:0000256" key="5">
    <source>
        <dbReference type="ARBA" id="ARBA00022803"/>
    </source>
</evidence>
<keyword evidence="3" id="KW-0677">Repeat</keyword>
<dbReference type="GO" id="GO:0030150">
    <property type="term" value="P:protein import into mitochondrial matrix"/>
    <property type="evidence" value="ECO:0007669"/>
    <property type="project" value="TreeGrafter"/>
</dbReference>
<evidence type="ECO:0000256" key="4">
    <source>
        <dbReference type="ARBA" id="ARBA00022787"/>
    </source>
</evidence>
<dbReference type="Gene3D" id="1.25.40.10">
    <property type="entry name" value="Tetratricopeptide repeat domain"/>
    <property type="match status" value="2"/>
</dbReference>
<dbReference type="GO" id="GO:0008320">
    <property type="term" value="F:protein transmembrane transporter activity"/>
    <property type="evidence" value="ECO:0007669"/>
    <property type="project" value="TreeGrafter"/>
</dbReference>
<keyword evidence="5 10" id="KW-0802">TPR repeat</keyword>
<accession>W6MSA9</accession>
<sequence>MSSSGSFTEGITRWISTHRSAVIITSLVGASTVAGAYYYYVSQDSDKAAPKPKSSKSKKSKKKQTKVNVPTDTVYPVSQTTGLPSFGSAEVEALSAEDKNTWALALKEQGNQYFKAKNYDAAIACYDSALLCKLDAVYYSNRSACHSALKDDEKTVEDCTAALKLRPDYTKCFIRRAAAYENLGKYAEAEFDLTAYSIYTSFQDKAADATLERVLKKHAEAVMAEKYATPSHELPSAATLSSFFSVLKEELPIEGLPETLEDAEEGSGDYFLLEGIQLIKKDTPESYDAADVALNQACQRYADAEPSLKVAIAFELHGSMLFLKRANDEAKIAYEKAVSMCPERARSHIFLGLLGLDSSDVEAATRELTTALTLEPENPDIHYQIGQYSYFSRELNDAKMHYEKVLELSPDNLYAYIQLGSTYYKLGEGKKCDEIFTEARRKFPTSAEIPYYYGEVLQDRGQLELAKKEFDTAARLQEVLPTFNVGARPLLNKAQLVISEAQQQMIPTSLLDKFEEAKNILVSAAEVDPKSETVKLILGQVYLQLQDVNNAVSNFQEAARLAGTDEDRLQAIALYLAAEMQIRTKEDPVLNNKLNELMLAHSMGAGF</sequence>
<evidence type="ECO:0000256" key="8">
    <source>
        <dbReference type="ARBA" id="ARBA00023136"/>
    </source>
</evidence>
<organism evidence="13 14">
    <name type="scientific">Kuraishia capsulata CBS 1993</name>
    <dbReference type="NCBI Taxonomy" id="1382522"/>
    <lineage>
        <taxon>Eukaryota</taxon>
        <taxon>Fungi</taxon>
        <taxon>Dikarya</taxon>
        <taxon>Ascomycota</taxon>
        <taxon>Saccharomycotina</taxon>
        <taxon>Pichiomycetes</taxon>
        <taxon>Pichiales</taxon>
        <taxon>Pichiaceae</taxon>
        <taxon>Kuraishia</taxon>
    </lineage>
</organism>
<keyword evidence="2 12" id="KW-0812">Transmembrane</keyword>
<comment type="subcellular location">
    <subcellularLocation>
        <location evidence="1">Mitochondrion outer membrane</location>
        <topology evidence="1">Single-pass membrane protein</topology>
    </subcellularLocation>
</comment>
<feature type="repeat" description="TPR" evidence="10">
    <location>
        <begin position="532"/>
        <end position="565"/>
    </location>
</feature>
<dbReference type="EMBL" id="HG793131">
    <property type="protein sequence ID" value="CDK29681.1"/>
    <property type="molecule type" value="Genomic_DNA"/>
</dbReference>
<feature type="transmembrane region" description="Helical" evidence="12">
    <location>
        <begin position="21"/>
        <end position="40"/>
    </location>
</feature>
<dbReference type="SUPFAM" id="SSF48452">
    <property type="entry name" value="TPR-like"/>
    <property type="match status" value="2"/>
</dbReference>
<evidence type="ECO:0000256" key="10">
    <source>
        <dbReference type="PROSITE-ProRule" id="PRU00339"/>
    </source>
</evidence>
<evidence type="ECO:0008006" key="15">
    <source>
        <dbReference type="Google" id="ProtNLM"/>
    </source>
</evidence>
<dbReference type="GeneID" id="34523052"/>
<dbReference type="STRING" id="1382522.W6MSA9"/>
<keyword evidence="7" id="KW-0496">Mitochondrion</keyword>
<evidence type="ECO:0000256" key="7">
    <source>
        <dbReference type="ARBA" id="ARBA00023128"/>
    </source>
</evidence>
<evidence type="ECO:0000256" key="11">
    <source>
        <dbReference type="SAM" id="MobiDB-lite"/>
    </source>
</evidence>
<dbReference type="GO" id="GO:0045039">
    <property type="term" value="P:protein insertion into mitochondrial inner membrane"/>
    <property type="evidence" value="ECO:0007669"/>
    <property type="project" value="TreeGrafter"/>
</dbReference>
<evidence type="ECO:0000256" key="3">
    <source>
        <dbReference type="ARBA" id="ARBA00022737"/>
    </source>
</evidence>
<keyword evidence="6 12" id="KW-1133">Transmembrane helix</keyword>
<protein>
    <recommendedName>
        <fullName evidence="15">TOM70</fullName>
    </recommendedName>
</protein>
<evidence type="ECO:0000256" key="1">
    <source>
        <dbReference type="ARBA" id="ARBA00004572"/>
    </source>
</evidence>
<dbReference type="PROSITE" id="PS50005">
    <property type="entry name" value="TPR"/>
    <property type="match status" value="3"/>
</dbReference>
<dbReference type="GO" id="GO:0030943">
    <property type="term" value="F:mitochondrion targeting sequence binding"/>
    <property type="evidence" value="ECO:0007669"/>
    <property type="project" value="TreeGrafter"/>
</dbReference>
<keyword evidence="4" id="KW-1000">Mitochondrion outer membrane</keyword>
<dbReference type="HOGENOM" id="CLU_017516_1_0_1"/>
<gene>
    <name evidence="13" type="ORF">KUCA_T00005674001</name>
</gene>
<name>W6MSA9_9ASCO</name>
<keyword evidence="8 12" id="KW-0472">Membrane</keyword>
<reference evidence="13" key="2">
    <citation type="submission" date="2014-02" db="EMBL/GenBank/DDBJ databases">
        <title>Complete DNA sequence of /Kuraishia capsulata/ illustrates novel genomic features among budding yeasts (/Saccharomycotina/).</title>
        <authorList>
            <person name="Morales L."/>
            <person name="Noel B."/>
            <person name="Porcel B."/>
            <person name="Marcet-Houben M."/>
            <person name="Hullo M-F."/>
            <person name="Sacerdot C."/>
            <person name="Tekaia F."/>
            <person name="Leh-Louis V."/>
            <person name="Despons L."/>
            <person name="Khanna V."/>
            <person name="Aury J-M."/>
            <person name="Barbe V."/>
            <person name="Couloux A."/>
            <person name="Labadie K."/>
            <person name="Pelletier E."/>
            <person name="Souciet J-L."/>
            <person name="Boekhout T."/>
            <person name="Gabaldon T."/>
            <person name="Wincker P."/>
            <person name="Dujon B."/>
        </authorList>
    </citation>
    <scope>NUCLEOTIDE SEQUENCE</scope>
    <source>
        <strain evidence="13">CBS 1993</strain>
    </source>
</reference>
<feature type="compositionally biased region" description="Basic residues" evidence="11">
    <location>
        <begin position="53"/>
        <end position="65"/>
    </location>
</feature>
<dbReference type="InterPro" id="IPR019734">
    <property type="entry name" value="TPR_rpt"/>
</dbReference>
<dbReference type="PANTHER" id="PTHR46208:SF1">
    <property type="entry name" value="MITOCHONDRIAL IMPORT RECEPTOR SUBUNIT TOM70"/>
    <property type="match status" value="1"/>
</dbReference>